<reference evidence="2" key="2">
    <citation type="submission" date="2023-06" db="EMBL/GenBank/DDBJ databases">
        <authorList>
            <person name="Ma L."/>
            <person name="Liu K.-W."/>
            <person name="Li Z."/>
            <person name="Hsiao Y.-Y."/>
            <person name="Qi Y."/>
            <person name="Fu T."/>
            <person name="Tang G."/>
            <person name="Zhang D."/>
            <person name="Sun W.-H."/>
            <person name="Liu D.-K."/>
            <person name="Li Y."/>
            <person name="Chen G.-Z."/>
            <person name="Liu X.-D."/>
            <person name="Liao X.-Y."/>
            <person name="Jiang Y.-T."/>
            <person name="Yu X."/>
            <person name="Hao Y."/>
            <person name="Huang J."/>
            <person name="Zhao X.-W."/>
            <person name="Ke S."/>
            <person name="Chen Y.-Y."/>
            <person name="Wu W.-L."/>
            <person name="Hsu J.-L."/>
            <person name="Lin Y.-F."/>
            <person name="Huang M.-D."/>
            <person name="Li C.-Y."/>
            <person name="Huang L."/>
            <person name="Wang Z.-W."/>
            <person name="Zhao X."/>
            <person name="Zhong W.-Y."/>
            <person name="Peng D.-H."/>
            <person name="Ahmad S."/>
            <person name="Lan S."/>
            <person name="Zhang J.-S."/>
            <person name="Tsai W.-C."/>
            <person name="Van De Peer Y."/>
            <person name="Liu Z.-J."/>
        </authorList>
    </citation>
    <scope>NUCLEOTIDE SEQUENCE</scope>
    <source>
        <strain evidence="2">CP</strain>
        <tissue evidence="2">Leaves</tissue>
    </source>
</reference>
<name>A0AAV9BYL3_ACOCL</name>
<gene>
    <name evidence="2" type="ORF">QJS10_CPB22g01129</name>
</gene>
<dbReference type="AlphaFoldDB" id="A0AAV9BYL3"/>
<dbReference type="Proteomes" id="UP001180020">
    <property type="component" value="Unassembled WGS sequence"/>
</dbReference>
<keyword evidence="3" id="KW-1185">Reference proteome</keyword>
<proteinExistence type="predicted"/>
<sequence>MGVKISNVSYIEAFDPFGLREQQLSHRQWLDSNKQPRETHDVRQLQLRNNRWDQHRISRRQPQHRRSVHRRPNMSKFRILSLALVRD</sequence>
<feature type="region of interest" description="Disordered" evidence="1">
    <location>
        <begin position="53"/>
        <end position="72"/>
    </location>
</feature>
<protein>
    <submittedName>
        <fullName evidence="2">Uncharacterized protein</fullName>
    </submittedName>
</protein>
<reference evidence="2" key="1">
    <citation type="journal article" date="2023" name="Nat. Commun.">
        <title>Diploid and tetraploid genomes of Acorus and the evolution of monocots.</title>
        <authorList>
            <person name="Ma L."/>
            <person name="Liu K.W."/>
            <person name="Li Z."/>
            <person name="Hsiao Y.Y."/>
            <person name="Qi Y."/>
            <person name="Fu T."/>
            <person name="Tang G.D."/>
            <person name="Zhang D."/>
            <person name="Sun W.H."/>
            <person name="Liu D.K."/>
            <person name="Li Y."/>
            <person name="Chen G.Z."/>
            <person name="Liu X.D."/>
            <person name="Liao X.Y."/>
            <person name="Jiang Y.T."/>
            <person name="Yu X."/>
            <person name="Hao Y."/>
            <person name="Huang J."/>
            <person name="Zhao X.W."/>
            <person name="Ke S."/>
            <person name="Chen Y.Y."/>
            <person name="Wu W.L."/>
            <person name="Hsu J.L."/>
            <person name="Lin Y.F."/>
            <person name="Huang M.D."/>
            <person name="Li C.Y."/>
            <person name="Huang L."/>
            <person name="Wang Z.W."/>
            <person name="Zhao X."/>
            <person name="Zhong W.Y."/>
            <person name="Peng D.H."/>
            <person name="Ahmad S."/>
            <person name="Lan S."/>
            <person name="Zhang J.S."/>
            <person name="Tsai W.C."/>
            <person name="Van de Peer Y."/>
            <person name="Liu Z.J."/>
        </authorList>
    </citation>
    <scope>NUCLEOTIDE SEQUENCE</scope>
    <source>
        <strain evidence="2">CP</strain>
    </source>
</reference>
<accession>A0AAV9BYL3</accession>
<evidence type="ECO:0000256" key="1">
    <source>
        <dbReference type="SAM" id="MobiDB-lite"/>
    </source>
</evidence>
<evidence type="ECO:0000313" key="3">
    <source>
        <dbReference type="Proteomes" id="UP001180020"/>
    </source>
</evidence>
<evidence type="ECO:0000313" key="2">
    <source>
        <dbReference type="EMBL" id="KAK1282028.1"/>
    </source>
</evidence>
<feature type="compositionally biased region" description="Basic residues" evidence="1">
    <location>
        <begin position="57"/>
        <end position="72"/>
    </location>
</feature>
<organism evidence="2 3">
    <name type="scientific">Acorus calamus</name>
    <name type="common">Sweet flag</name>
    <dbReference type="NCBI Taxonomy" id="4465"/>
    <lineage>
        <taxon>Eukaryota</taxon>
        <taxon>Viridiplantae</taxon>
        <taxon>Streptophyta</taxon>
        <taxon>Embryophyta</taxon>
        <taxon>Tracheophyta</taxon>
        <taxon>Spermatophyta</taxon>
        <taxon>Magnoliopsida</taxon>
        <taxon>Liliopsida</taxon>
        <taxon>Acoraceae</taxon>
        <taxon>Acorus</taxon>
    </lineage>
</organism>
<comment type="caution">
    <text evidence="2">The sequence shown here is derived from an EMBL/GenBank/DDBJ whole genome shotgun (WGS) entry which is preliminary data.</text>
</comment>
<dbReference type="EMBL" id="JAUJYO010000022">
    <property type="protein sequence ID" value="KAK1282028.1"/>
    <property type="molecule type" value="Genomic_DNA"/>
</dbReference>